<accession>A0ACB8TGS1</accession>
<keyword evidence="2" id="KW-1185">Reference proteome</keyword>
<reference evidence="1" key="2">
    <citation type="journal article" date="2022" name="New Phytol.">
        <title>Evolutionary transition to the ectomycorrhizal habit in the genomes of a hyperdiverse lineage of mushroom-forming fungi.</title>
        <authorList>
            <person name="Looney B."/>
            <person name="Miyauchi S."/>
            <person name="Morin E."/>
            <person name="Drula E."/>
            <person name="Courty P.E."/>
            <person name="Kohler A."/>
            <person name="Kuo A."/>
            <person name="LaButti K."/>
            <person name="Pangilinan J."/>
            <person name="Lipzen A."/>
            <person name="Riley R."/>
            <person name="Andreopoulos W."/>
            <person name="He G."/>
            <person name="Johnson J."/>
            <person name="Nolan M."/>
            <person name="Tritt A."/>
            <person name="Barry K.W."/>
            <person name="Grigoriev I.V."/>
            <person name="Nagy L.G."/>
            <person name="Hibbett D."/>
            <person name="Henrissat B."/>
            <person name="Matheny P.B."/>
            <person name="Labbe J."/>
            <person name="Martin F.M."/>
        </authorList>
    </citation>
    <scope>NUCLEOTIDE SEQUENCE</scope>
    <source>
        <strain evidence="1">HHB10654</strain>
    </source>
</reference>
<name>A0ACB8TGS1_9AGAM</name>
<sequence length="432" mass="48577">MPSATTQALFSLIGWSYIPDFITSRLLRYLRPYLRTPITELHYRITFALVVLSYLLYNFIEASRSTPPNFYELLNVRPQVDENGLKSAFRLFARKNHPDRVGADGAAAFMAVRTGYEALKDPVRRWAYDRFGPDILLCEHCATPREYLNRGLVQSMGFHIVSGLLLLFFSALGRSSGVAFWRYALFFLFTASELSLLFSPSPSSINGASFSILSVVFPTRLPFQHIRLLHQVFMFLSIALSRVAPVLFPSDDVVPEDATPDAILQKIKMMDREVYIILRNEVTSITSDKPRPSPQPATTSTTGIDDETLARLTQEMENLIIEGRLATEGGELARVRNEVLQRAGTALKKPWRRRLVTRVASEPQLPSPVSPARKAFNSRAEPIDVDALDETGTKVQREFLGEEVVNQMWVPRTTAGLGKALGKYVRARSKSC</sequence>
<reference evidence="1" key="1">
    <citation type="submission" date="2021-03" db="EMBL/GenBank/DDBJ databases">
        <authorList>
            <consortium name="DOE Joint Genome Institute"/>
            <person name="Ahrendt S."/>
            <person name="Looney B.P."/>
            <person name="Miyauchi S."/>
            <person name="Morin E."/>
            <person name="Drula E."/>
            <person name="Courty P.E."/>
            <person name="Chicoki N."/>
            <person name="Fauchery L."/>
            <person name="Kohler A."/>
            <person name="Kuo A."/>
            <person name="Labutti K."/>
            <person name="Pangilinan J."/>
            <person name="Lipzen A."/>
            <person name="Riley R."/>
            <person name="Andreopoulos W."/>
            <person name="He G."/>
            <person name="Johnson J."/>
            <person name="Barry K.W."/>
            <person name="Grigoriev I.V."/>
            <person name="Nagy L."/>
            <person name="Hibbett D."/>
            <person name="Henrissat B."/>
            <person name="Matheny P.B."/>
            <person name="Labbe J."/>
            <person name="Martin F."/>
        </authorList>
    </citation>
    <scope>NUCLEOTIDE SEQUENCE</scope>
    <source>
        <strain evidence="1">HHB10654</strain>
    </source>
</reference>
<evidence type="ECO:0000313" key="2">
    <source>
        <dbReference type="Proteomes" id="UP000814140"/>
    </source>
</evidence>
<protein>
    <submittedName>
        <fullName evidence="1">Chaperone J-domain-containing protein</fullName>
    </submittedName>
</protein>
<dbReference type="EMBL" id="MU277189">
    <property type="protein sequence ID" value="KAI0067585.1"/>
    <property type="molecule type" value="Genomic_DNA"/>
</dbReference>
<gene>
    <name evidence="1" type="ORF">BV25DRAFT_835398</name>
</gene>
<organism evidence="1 2">
    <name type="scientific">Artomyces pyxidatus</name>
    <dbReference type="NCBI Taxonomy" id="48021"/>
    <lineage>
        <taxon>Eukaryota</taxon>
        <taxon>Fungi</taxon>
        <taxon>Dikarya</taxon>
        <taxon>Basidiomycota</taxon>
        <taxon>Agaricomycotina</taxon>
        <taxon>Agaricomycetes</taxon>
        <taxon>Russulales</taxon>
        <taxon>Auriscalpiaceae</taxon>
        <taxon>Artomyces</taxon>
    </lineage>
</organism>
<evidence type="ECO:0000313" key="1">
    <source>
        <dbReference type="EMBL" id="KAI0067585.1"/>
    </source>
</evidence>
<dbReference type="Proteomes" id="UP000814140">
    <property type="component" value="Unassembled WGS sequence"/>
</dbReference>
<comment type="caution">
    <text evidence="1">The sequence shown here is derived from an EMBL/GenBank/DDBJ whole genome shotgun (WGS) entry which is preliminary data.</text>
</comment>
<proteinExistence type="predicted"/>